<name>A0ABY7VS96_9BACT</name>
<keyword evidence="3" id="KW-1185">Reference proteome</keyword>
<gene>
    <name evidence="2" type="ORF">PQO03_01245</name>
</gene>
<accession>A0ABY7VS96</accession>
<proteinExistence type="predicted"/>
<sequence>MKKNHFTMTELLVVVAVIIILFGIGVPAVIKGMRQGELTECKGNLKQLSTAVSVYLKDNKNYFPSETGDQWVATSGNPISTYLGNSFDNVNVCPSNPSDDESYRASAYDDGSGDFDFDLNATGGTKGLKLSKVKRPNTMSLFVSKEVYNQSSISDQWHGTDNTFPFVNVGGSITSFVFSSSDLTNANKSTRYDFKND</sequence>
<evidence type="ECO:0000313" key="2">
    <source>
        <dbReference type="EMBL" id="WDE96592.1"/>
    </source>
</evidence>
<dbReference type="PANTHER" id="PTHR30093">
    <property type="entry name" value="GENERAL SECRETION PATHWAY PROTEIN G"/>
    <property type="match status" value="1"/>
</dbReference>
<dbReference type="RefSeq" id="WP_274150657.1">
    <property type="nucleotide sequence ID" value="NZ_CP117811.1"/>
</dbReference>
<keyword evidence="1" id="KW-0488">Methylation</keyword>
<evidence type="ECO:0000313" key="3">
    <source>
        <dbReference type="Proteomes" id="UP001214250"/>
    </source>
</evidence>
<reference evidence="2 3" key="1">
    <citation type="submission" date="2023-02" db="EMBL/GenBank/DDBJ databases">
        <title>Genome sequence of Lentisphaera profundi SAORIC-696.</title>
        <authorList>
            <person name="Kim e."/>
            <person name="Cho J.-C."/>
            <person name="Choi A."/>
            <person name="Kang I."/>
        </authorList>
    </citation>
    <scope>NUCLEOTIDE SEQUENCE [LARGE SCALE GENOMIC DNA]</scope>
    <source>
        <strain evidence="2 3">SAORIC-696</strain>
    </source>
</reference>
<dbReference type="Gene3D" id="3.30.700.10">
    <property type="entry name" value="Glycoprotein, Type 4 Pilin"/>
    <property type="match status" value="1"/>
</dbReference>
<evidence type="ECO:0000256" key="1">
    <source>
        <dbReference type="ARBA" id="ARBA00022481"/>
    </source>
</evidence>
<protein>
    <submittedName>
        <fullName evidence="2">Type II secretion system protein</fullName>
    </submittedName>
</protein>
<dbReference type="PRINTS" id="PR00813">
    <property type="entry name" value="BCTERIALGSPG"/>
</dbReference>
<dbReference type="Proteomes" id="UP001214250">
    <property type="component" value="Chromosome 1"/>
</dbReference>
<dbReference type="EMBL" id="CP117811">
    <property type="protein sequence ID" value="WDE96592.1"/>
    <property type="molecule type" value="Genomic_DNA"/>
</dbReference>
<organism evidence="2 3">
    <name type="scientific">Lentisphaera profundi</name>
    <dbReference type="NCBI Taxonomy" id="1658616"/>
    <lineage>
        <taxon>Bacteria</taxon>
        <taxon>Pseudomonadati</taxon>
        <taxon>Lentisphaerota</taxon>
        <taxon>Lentisphaeria</taxon>
        <taxon>Lentisphaerales</taxon>
        <taxon>Lentisphaeraceae</taxon>
        <taxon>Lentisphaera</taxon>
    </lineage>
</organism>
<dbReference type="SUPFAM" id="SSF54523">
    <property type="entry name" value="Pili subunits"/>
    <property type="match status" value="1"/>
</dbReference>
<dbReference type="InterPro" id="IPR000983">
    <property type="entry name" value="Bac_GSPG_pilin"/>
</dbReference>
<dbReference type="InterPro" id="IPR045584">
    <property type="entry name" value="Pilin-like"/>
</dbReference>